<keyword evidence="3" id="KW-0067">ATP-binding</keyword>
<dbReference type="PRINTS" id="PR00982">
    <property type="entry name" value="TRNASYNTHLYS"/>
</dbReference>
<evidence type="ECO:0000256" key="2">
    <source>
        <dbReference type="ARBA" id="ARBA00022741"/>
    </source>
</evidence>
<dbReference type="InterPro" id="IPR045864">
    <property type="entry name" value="aa-tRNA-synth_II/BPL/LPL"/>
</dbReference>
<dbReference type="AlphaFoldDB" id="A0A328C2M2"/>
<evidence type="ECO:0000313" key="6">
    <source>
        <dbReference type="Proteomes" id="UP000249169"/>
    </source>
</evidence>
<evidence type="ECO:0000259" key="4">
    <source>
        <dbReference type="PROSITE" id="PS50862"/>
    </source>
</evidence>
<dbReference type="Gene3D" id="3.30.930.10">
    <property type="entry name" value="Bira Bifunctional Protein, Domain 2"/>
    <property type="match status" value="1"/>
</dbReference>
<dbReference type="InterPro" id="IPR006195">
    <property type="entry name" value="aa-tRNA-synth_II"/>
</dbReference>
<accession>A0A328C2M2</accession>
<dbReference type="PANTHER" id="PTHR42918:SF6">
    <property type="entry name" value="ELONGATION FACTOR P--(R)-BETA-LYSINE LIGASE"/>
    <property type="match status" value="1"/>
</dbReference>
<keyword evidence="2" id="KW-0547">Nucleotide-binding</keyword>
<dbReference type="EMBL" id="QHKO01000007">
    <property type="protein sequence ID" value="RAL20957.1"/>
    <property type="molecule type" value="Genomic_DNA"/>
</dbReference>
<evidence type="ECO:0000313" key="5">
    <source>
        <dbReference type="EMBL" id="RAL20957.1"/>
    </source>
</evidence>
<keyword evidence="1" id="KW-0436">Ligase</keyword>
<dbReference type="Pfam" id="PF00152">
    <property type="entry name" value="tRNA-synt_2"/>
    <property type="match status" value="1"/>
</dbReference>
<reference evidence="5 6" key="1">
    <citation type="submission" date="2018-05" db="EMBL/GenBank/DDBJ databases">
        <title>Lujinxingia marina gen. nov. sp. nov., a new facultative anaerobic member of the class Deltaproteobacteria, and proposal of Lujinxingaceae fam. nov.</title>
        <authorList>
            <person name="Li C.-M."/>
        </authorList>
    </citation>
    <scope>NUCLEOTIDE SEQUENCE [LARGE SCALE GENOMIC DNA]</scope>
    <source>
        <strain evidence="5 6">B210</strain>
    </source>
</reference>
<dbReference type="InterPro" id="IPR001646">
    <property type="entry name" value="5peptide_repeat"/>
</dbReference>
<comment type="caution">
    <text evidence="5">The sequence shown here is derived from an EMBL/GenBank/DDBJ whole genome shotgun (WGS) entry which is preliminary data.</text>
</comment>
<dbReference type="PANTHER" id="PTHR42918">
    <property type="entry name" value="LYSYL-TRNA SYNTHETASE"/>
    <property type="match status" value="1"/>
</dbReference>
<gene>
    <name evidence="5" type="ORF">DL240_14905</name>
</gene>
<dbReference type="NCBIfam" id="NF006828">
    <property type="entry name" value="PRK09350.1"/>
    <property type="match status" value="1"/>
</dbReference>
<keyword evidence="6" id="KW-1185">Reference proteome</keyword>
<proteinExistence type="predicted"/>
<feature type="domain" description="Aminoacyl-transfer RNA synthetases class-II family profile" evidence="4">
    <location>
        <begin position="138"/>
        <end position="440"/>
    </location>
</feature>
<evidence type="ECO:0000256" key="1">
    <source>
        <dbReference type="ARBA" id="ARBA00022598"/>
    </source>
</evidence>
<dbReference type="InterPro" id="IPR004525">
    <property type="entry name" value="EpmA"/>
</dbReference>
<dbReference type="SUPFAM" id="SSF55681">
    <property type="entry name" value="Class II aaRS and biotin synthetases"/>
    <property type="match status" value="1"/>
</dbReference>
<dbReference type="GO" id="GO:0005524">
    <property type="term" value="F:ATP binding"/>
    <property type="evidence" value="ECO:0007669"/>
    <property type="project" value="UniProtKB-KW"/>
</dbReference>
<dbReference type="InterPro" id="IPR018149">
    <property type="entry name" value="Lys-tRNA-synth_II_C"/>
</dbReference>
<dbReference type="Proteomes" id="UP000249169">
    <property type="component" value="Unassembled WGS sequence"/>
</dbReference>
<dbReference type="PROSITE" id="PS50862">
    <property type="entry name" value="AA_TRNA_LIGASE_II"/>
    <property type="match status" value="1"/>
</dbReference>
<dbReference type="GO" id="GO:0006430">
    <property type="term" value="P:lysyl-tRNA aminoacylation"/>
    <property type="evidence" value="ECO:0007669"/>
    <property type="project" value="InterPro"/>
</dbReference>
<dbReference type="Pfam" id="PF00805">
    <property type="entry name" value="Pentapeptide"/>
    <property type="match status" value="1"/>
</dbReference>
<dbReference type="InterPro" id="IPR004364">
    <property type="entry name" value="Aa-tRNA-synt_II"/>
</dbReference>
<organism evidence="5 6">
    <name type="scientific">Lujinxingia litoralis</name>
    <dbReference type="NCBI Taxonomy" id="2211119"/>
    <lineage>
        <taxon>Bacteria</taxon>
        <taxon>Deltaproteobacteria</taxon>
        <taxon>Bradymonadales</taxon>
        <taxon>Lujinxingiaceae</taxon>
        <taxon>Lujinxingia</taxon>
    </lineage>
</organism>
<dbReference type="GO" id="GO:0004824">
    <property type="term" value="F:lysine-tRNA ligase activity"/>
    <property type="evidence" value="ECO:0007669"/>
    <property type="project" value="InterPro"/>
</dbReference>
<sequence length="455" mass="51329">MTESQRLDRLSSDSTVRTRGRLVQQKDTWRLRNLHCEYEVDFATGSHLTGSHLTGSHLTGSHLTGSRLTGSHLTGSPPTDDDNHALVELCGLREGNQIRVTSWKVITRPTIASTRLSRQRTTSLGRALNARATFNQRARHFFFTHDFLEVETPAWVRAPGTDVHLSPLAAPLHLEGPHRSSPGFLHTSPELSMKRLLCEGAERIYQLTHVWRDGEVTPRHNPEFSLLEWYRAWEPLDAIIADVEALVRQTLDEHSARPITSPIHRITMQELVDQACGFDILEHLDFESLRTVVHRLNLLPPHLTAVRQWDELFFALVVEHIDPLLETLGAVFVTDWPAPLAVLARRSETDPRTAQRFELYVDGVELANGFGELTDPVEQRRRFAEDQAARRARGLPALPMPDAFLEALEYGMPPSSGVALGVDRLLMLKLGTRSIRDVAPFSLWRNSAGELVDWP</sequence>
<protein>
    <submittedName>
        <fullName evidence="5">EF-P lysine aminoacylase GenX</fullName>
    </submittedName>
</protein>
<evidence type="ECO:0000256" key="3">
    <source>
        <dbReference type="ARBA" id="ARBA00022840"/>
    </source>
</evidence>
<dbReference type="GO" id="GO:0000049">
    <property type="term" value="F:tRNA binding"/>
    <property type="evidence" value="ECO:0007669"/>
    <property type="project" value="TreeGrafter"/>
</dbReference>
<dbReference type="GO" id="GO:0005829">
    <property type="term" value="C:cytosol"/>
    <property type="evidence" value="ECO:0007669"/>
    <property type="project" value="TreeGrafter"/>
</dbReference>
<name>A0A328C2M2_9DELT</name>
<dbReference type="NCBIfam" id="TIGR00462">
    <property type="entry name" value="genX"/>
    <property type="match status" value="1"/>
</dbReference>